<dbReference type="Proteomes" id="UP000238479">
    <property type="component" value="Chromosome 3"/>
</dbReference>
<comment type="caution">
    <text evidence="5">The sequence shown here is derived from an EMBL/GenBank/DDBJ whole genome shotgun (WGS) entry which is preliminary data.</text>
</comment>
<feature type="compositionally biased region" description="Gly residues" evidence="3">
    <location>
        <begin position="1"/>
        <end position="11"/>
    </location>
</feature>
<feature type="compositionally biased region" description="Basic and acidic residues" evidence="3">
    <location>
        <begin position="100"/>
        <end position="110"/>
    </location>
</feature>
<dbReference type="InterPro" id="IPR024626">
    <property type="entry name" value="Kri1-like_C"/>
</dbReference>
<dbReference type="Pfam" id="PF05178">
    <property type="entry name" value="Kri1"/>
    <property type="match status" value="1"/>
</dbReference>
<dbReference type="STRING" id="74649.A0A2P6R502"/>
<keyword evidence="6" id="KW-1185">Reference proteome</keyword>
<feature type="coiled-coil region" evidence="2">
    <location>
        <begin position="321"/>
        <end position="355"/>
    </location>
</feature>
<feature type="region of interest" description="Disordered" evidence="3">
    <location>
        <begin position="100"/>
        <end position="157"/>
    </location>
</feature>
<evidence type="ECO:0000256" key="2">
    <source>
        <dbReference type="SAM" id="Coils"/>
    </source>
</evidence>
<dbReference type="GO" id="GO:0005730">
    <property type="term" value="C:nucleolus"/>
    <property type="evidence" value="ECO:0007669"/>
    <property type="project" value="TreeGrafter"/>
</dbReference>
<feature type="compositionally biased region" description="Basic and acidic residues" evidence="3">
    <location>
        <begin position="453"/>
        <end position="464"/>
    </location>
</feature>
<dbReference type="GO" id="GO:0030686">
    <property type="term" value="C:90S preribosome"/>
    <property type="evidence" value="ECO:0007669"/>
    <property type="project" value="TreeGrafter"/>
</dbReference>
<feature type="region of interest" description="Disordered" evidence="3">
    <location>
        <begin position="409"/>
        <end position="529"/>
    </location>
</feature>
<evidence type="ECO:0000313" key="6">
    <source>
        <dbReference type="Proteomes" id="UP000238479"/>
    </source>
</evidence>
<evidence type="ECO:0000313" key="5">
    <source>
        <dbReference type="EMBL" id="PRQ41511.1"/>
    </source>
</evidence>
<comment type="similarity">
    <text evidence="1">Belongs to the KRI1 family.</text>
</comment>
<dbReference type="PANTHER" id="PTHR14490:SF5">
    <property type="entry name" value="PROTEIN KRI1 HOMOLOG"/>
    <property type="match status" value="1"/>
</dbReference>
<organism evidence="5 6">
    <name type="scientific">Rosa chinensis</name>
    <name type="common">China rose</name>
    <dbReference type="NCBI Taxonomy" id="74649"/>
    <lineage>
        <taxon>Eukaryota</taxon>
        <taxon>Viridiplantae</taxon>
        <taxon>Streptophyta</taxon>
        <taxon>Embryophyta</taxon>
        <taxon>Tracheophyta</taxon>
        <taxon>Spermatophyta</taxon>
        <taxon>Magnoliopsida</taxon>
        <taxon>eudicotyledons</taxon>
        <taxon>Gunneridae</taxon>
        <taxon>Pentapetalae</taxon>
        <taxon>rosids</taxon>
        <taxon>fabids</taxon>
        <taxon>Rosales</taxon>
        <taxon>Rosaceae</taxon>
        <taxon>Rosoideae</taxon>
        <taxon>Rosoideae incertae sedis</taxon>
        <taxon>Rosa</taxon>
    </lineage>
</organism>
<reference evidence="5 6" key="1">
    <citation type="journal article" date="2018" name="Nat. Genet.">
        <title>The Rosa genome provides new insights in the design of modern roses.</title>
        <authorList>
            <person name="Bendahmane M."/>
        </authorList>
    </citation>
    <scope>NUCLEOTIDE SEQUENCE [LARGE SCALE GENOMIC DNA]</scope>
    <source>
        <strain evidence="6">cv. Old Blush</strain>
    </source>
</reference>
<feature type="compositionally biased region" description="Acidic residues" evidence="3">
    <location>
        <begin position="465"/>
        <end position="518"/>
    </location>
</feature>
<dbReference type="InterPro" id="IPR018034">
    <property type="entry name" value="Kri1"/>
</dbReference>
<feature type="region of interest" description="Disordered" evidence="3">
    <location>
        <begin position="1"/>
        <end position="70"/>
    </location>
</feature>
<feature type="compositionally biased region" description="Basic residues" evidence="3">
    <location>
        <begin position="624"/>
        <end position="635"/>
    </location>
</feature>
<dbReference type="GO" id="GO:0000447">
    <property type="term" value="P:endonucleolytic cleavage in ITS1 to separate SSU-rRNA from 5.8S rRNA and LSU-rRNA from tricistronic rRNA transcript (SSU-rRNA, 5.8S rRNA, LSU-rRNA)"/>
    <property type="evidence" value="ECO:0007669"/>
    <property type="project" value="TreeGrafter"/>
</dbReference>
<sequence>MGGMQLFGGGSDSETEDKNAPNLKINEEYARRYEHNKNREDLHRYEDLKKRGLVDDDHSDSDSSSEDDDDVVLAANSKKKDLEFFDAIIKVKNRDPILKNKEVELFKSDETEVEDAGNETEDTSLVKEEDSKTKKKKKNSNETEEEEEGSKTKKKKKKVYLKDVVANHLLEDGAELPEDDGKQFLKSYSEEQEQIRREFLEAAAKEEEEDEGEILRVKGSNSAVGDEADEEFDKKLDEYFGQDLDDNARFLRDFFKNKMWLDKGNQGRGATEVRDEDLEMVSEDEMEIERQEEYEYRFQENAGDQVLGHAREVEGSVRKKVKARKEQRKSKEERMEIARLEREEELRHLKNLKKKENDDRVKKIMKIAGIKEGEESLFDSKELENEFDPQEYDRMMKKAFDDEYYGNDDSDFCSDMDEDGGEIEKPDFDKEDELLGLPKGWDGAGSSDGFLAVREKILKLKEETGGDNDEEEEDQEEEKEEDGDEDEDEEGEGEGEEEKEEDGDEDEEGEGEGEEEKLSEEGKQDKKRKLAILERAKKEMLDEYYKLDYEDTIGDLKTRFRYAKIKPNRFGLTTAEVLVMDEKELNQYVSLKKLAPYAEKEWKVPNSKRNEIKKRAREIFRHGKMDHKKSAKKLKIKDDVKDSISSTPAEERGKKQVQDSNGDTSKLSRTARRRLSKKVAALPLSRLIAYGMMPSKSKNKGKQ</sequence>
<keyword evidence="2" id="KW-0175">Coiled coil</keyword>
<dbReference type="Gramene" id="PRQ41511">
    <property type="protein sequence ID" value="PRQ41511"/>
    <property type="gene ID" value="RchiOBHm_Chr3g0447651"/>
</dbReference>
<feature type="compositionally biased region" description="Polar residues" evidence="3">
    <location>
        <begin position="658"/>
        <end position="668"/>
    </location>
</feature>
<dbReference type="AlphaFoldDB" id="A0A2P6R502"/>
<accession>A0A2P6R502</accession>
<feature type="compositionally biased region" description="Basic and acidic residues" evidence="3">
    <location>
        <begin position="25"/>
        <end position="56"/>
    </location>
</feature>
<feature type="region of interest" description="Disordered" evidence="3">
    <location>
        <begin position="620"/>
        <end position="678"/>
    </location>
</feature>
<feature type="region of interest" description="Disordered" evidence="3">
    <location>
        <begin position="265"/>
        <end position="285"/>
    </location>
</feature>
<dbReference type="OMA" id="WDNYDPR"/>
<gene>
    <name evidence="5" type="ORF">RchiOBHm_Chr3g0447651</name>
</gene>
<proteinExistence type="inferred from homology"/>
<evidence type="ECO:0000256" key="3">
    <source>
        <dbReference type="SAM" id="MobiDB-lite"/>
    </source>
</evidence>
<feature type="compositionally biased region" description="Acidic residues" evidence="3">
    <location>
        <begin position="111"/>
        <end position="122"/>
    </location>
</feature>
<name>A0A2P6R502_ROSCH</name>
<feature type="compositionally biased region" description="Acidic residues" evidence="3">
    <location>
        <begin position="274"/>
        <end position="285"/>
    </location>
</feature>
<feature type="compositionally biased region" description="Acidic residues" evidence="3">
    <location>
        <begin position="57"/>
        <end position="70"/>
    </location>
</feature>
<feature type="domain" description="Kri1-like C-terminal" evidence="4">
    <location>
        <begin position="537"/>
        <end position="619"/>
    </location>
</feature>
<dbReference type="Pfam" id="PF12936">
    <property type="entry name" value="Kri1_C"/>
    <property type="match status" value="1"/>
</dbReference>
<feature type="compositionally biased region" description="Acidic residues" evidence="3">
    <location>
        <begin position="409"/>
        <end position="421"/>
    </location>
</feature>
<dbReference type="PANTHER" id="PTHR14490">
    <property type="entry name" value="ZINC FINGER, ZZ TYPE"/>
    <property type="match status" value="1"/>
</dbReference>
<evidence type="ECO:0000259" key="4">
    <source>
        <dbReference type="Pfam" id="PF12936"/>
    </source>
</evidence>
<evidence type="ECO:0000256" key="1">
    <source>
        <dbReference type="ARBA" id="ARBA00007473"/>
    </source>
</evidence>
<dbReference type="EMBL" id="PDCK01000041">
    <property type="protein sequence ID" value="PRQ41511.1"/>
    <property type="molecule type" value="Genomic_DNA"/>
</dbReference>
<protein>
    <submittedName>
        <fullName evidence="5">Putative KRR1 interacting protein</fullName>
    </submittedName>
</protein>